<evidence type="ECO:0000256" key="3">
    <source>
        <dbReference type="ARBA" id="ARBA00004574"/>
    </source>
</evidence>
<evidence type="ECO:0000256" key="22">
    <source>
        <dbReference type="ARBA" id="ARBA00023125"/>
    </source>
</evidence>
<dbReference type="InParanoid" id="G1L5Y6"/>
<dbReference type="STRING" id="9646.ENSAMEP00000002298"/>
<evidence type="ECO:0000256" key="14">
    <source>
        <dbReference type="ARBA" id="ARBA00022824"/>
    </source>
</evidence>
<keyword evidence="21" id="KW-0520">NAD</keyword>
<dbReference type="GO" id="GO:0000122">
    <property type="term" value="P:negative regulation of transcription by RNA polymerase II"/>
    <property type="evidence" value="ECO:0007669"/>
    <property type="project" value="TreeGrafter"/>
</dbReference>
<evidence type="ECO:0000256" key="37">
    <source>
        <dbReference type="SAM" id="MobiDB-lite"/>
    </source>
</evidence>
<comment type="catalytic activity">
    <reaction evidence="27">
        <text>N(6)-hexadecanoyl-L-lysyl-[protein] + NAD(+) + H2O = 2''-O-hexadecanoyl-ADP-D-ribose + nicotinamide + L-lysyl-[protein]</text>
        <dbReference type="Rhea" id="RHEA:70563"/>
        <dbReference type="Rhea" id="RHEA-COMP:9752"/>
        <dbReference type="Rhea" id="RHEA-COMP:14175"/>
        <dbReference type="ChEBI" id="CHEBI:15377"/>
        <dbReference type="ChEBI" id="CHEBI:17154"/>
        <dbReference type="ChEBI" id="CHEBI:29969"/>
        <dbReference type="ChEBI" id="CHEBI:57540"/>
        <dbReference type="ChEBI" id="CHEBI:138936"/>
        <dbReference type="ChEBI" id="CHEBI:189673"/>
    </reaction>
    <physiologicalReaction direction="left-to-right" evidence="27">
        <dbReference type="Rhea" id="RHEA:70564"/>
    </physiologicalReaction>
</comment>
<evidence type="ECO:0000256" key="2">
    <source>
        <dbReference type="ARBA" id="ARBA00004240"/>
    </source>
</evidence>
<dbReference type="PROSITE" id="PS50305">
    <property type="entry name" value="SIRTUIN"/>
    <property type="match status" value="1"/>
</dbReference>
<dbReference type="PANTHER" id="PTHR11085:SF12">
    <property type="entry name" value="NAD-DEPENDENT PROTEIN DEACYLASE SIRTUIN-6"/>
    <property type="match status" value="1"/>
</dbReference>
<evidence type="ECO:0000256" key="31">
    <source>
        <dbReference type="ARBA" id="ARBA00051286"/>
    </source>
</evidence>
<keyword evidence="20" id="KW-0007">Acetylation</keyword>
<evidence type="ECO:0000256" key="27">
    <source>
        <dbReference type="ARBA" id="ARBA00048378"/>
    </source>
</evidence>
<keyword evidence="40" id="KW-1185">Reference proteome</keyword>
<feature type="compositionally biased region" description="Pro residues" evidence="37">
    <location>
        <begin position="396"/>
        <end position="405"/>
    </location>
</feature>
<comment type="catalytic activity">
    <reaction evidence="29">
        <text>N(6)-acetyl-L-lysyl-[protein] + NAD(+) + H2O = 2''-O-acetyl-ADP-D-ribose + nicotinamide + L-lysyl-[protein]</text>
        <dbReference type="Rhea" id="RHEA:43636"/>
        <dbReference type="Rhea" id="RHEA-COMP:9752"/>
        <dbReference type="Rhea" id="RHEA-COMP:10731"/>
        <dbReference type="ChEBI" id="CHEBI:15377"/>
        <dbReference type="ChEBI" id="CHEBI:17154"/>
        <dbReference type="ChEBI" id="CHEBI:29969"/>
        <dbReference type="ChEBI" id="CHEBI:57540"/>
        <dbReference type="ChEBI" id="CHEBI:61930"/>
        <dbReference type="ChEBI" id="CHEBI:83767"/>
        <dbReference type="EC" id="2.3.1.286"/>
    </reaction>
    <physiologicalReaction direction="left-to-right" evidence="29">
        <dbReference type="Rhea" id="RHEA:43637"/>
    </physiologicalReaction>
</comment>
<evidence type="ECO:0000256" key="23">
    <source>
        <dbReference type="ARBA" id="ARBA00023204"/>
    </source>
</evidence>
<evidence type="ECO:0000256" key="5">
    <source>
        <dbReference type="ARBA" id="ARBA00022454"/>
    </source>
</evidence>
<evidence type="ECO:0000259" key="38">
    <source>
        <dbReference type="PROSITE" id="PS50305"/>
    </source>
</evidence>
<dbReference type="Ensembl" id="ENSAMET00000002394.2">
    <property type="protein sequence ID" value="ENSAMEP00000002298.2"/>
    <property type="gene ID" value="ENSAMEG00000002180.2"/>
</dbReference>
<keyword evidence="15 36" id="KW-0862">Zinc</keyword>
<proteinExistence type="inferred from homology"/>
<keyword evidence="18" id="KW-0694">RNA-binding</keyword>
<evidence type="ECO:0000313" key="40">
    <source>
        <dbReference type="Proteomes" id="UP000008912"/>
    </source>
</evidence>
<feature type="region of interest" description="Disordered" evidence="37">
    <location>
        <begin position="395"/>
        <end position="457"/>
    </location>
</feature>
<feature type="region of interest" description="Disordered" evidence="37">
    <location>
        <begin position="520"/>
        <end position="550"/>
    </location>
</feature>
<evidence type="ECO:0000256" key="13">
    <source>
        <dbReference type="ARBA" id="ARBA00022763"/>
    </source>
</evidence>
<evidence type="ECO:0000256" key="7">
    <source>
        <dbReference type="ARBA" id="ARBA00022499"/>
    </source>
</evidence>
<accession>G1L5Y6</accession>
<dbReference type="GO" id="GO:0070403">
    <property type="term" value="F:NAD+ binding"/>
    <property type="evidence" value="ECO:0007669"/>
    <property type="project" value="InterPro"/>
</dbReference>
<evidence type="ECO:0000256" key="21">
    <source>
        <dbReference type="ARBA" id="ARBA00023027"/>
    </source>
</evidence>
<dbReference type="GO" id="GO:0140765">
    <property type="term" value="F:histone H3K56 deacetylase activity, NAD-dependent"/>
    <property type="evidence" value="ECO:0007669"/>
    <property type="project" value="UniProtKB-ARBA"/>
</dbReference>
<dbReference type="eggNOG" id="KOG1905">
    <property type="taxonomic scope" value="Eukaryota"/>
</dbReference>
<evidence type="ECO:0000256" key="24">
    <source>
        <dbReference type="ARBA" id="ARBA00023242"/>
    </source>
</evidence>
<keyword evidence="11" id="KW-0548">Nucleotidyltransferase</keyword>
<evidence type="ECO:0000256" key="29">
    <source>
        <dbReference type="ARBA" id="ARBA00050163"/>
    </source>
</evidence>
<feature type="binding site" evidence="36">
    <location>
        <position position="250"/>
    </location>
    <ligand>
        <name>Zn(2+)</name>
        <dbReference type="ChEBI" id="CHEBI:29105"/>
    </ligand>
</feature>
<evidence type="ECO:0000256" key="19">
    <source>
        <dbReference type="ARBA" id="ARBA00022895"/>
    </source>
</evidence>
<dbReference type="HOGENOM" id="CLU_023643_6_0_1"/>
<keyword evidence="19" id="KW-0779">Telomere</keyword>
<keyword evidence="13" id="KW-0227">DNA damage</keyword>
<dbReference type="GO" id="GO:0000781">
    <property type="term" value="C:chromosome, telomeric region"/>
    <property type="evidence" value="ECO:0007669"/>
    <property type="project" value="UniProtKB-SubCell"/>
</dbReference>
<dbReference type="CDD" id="cd01410">
    <property type="entry name" value="SIRT7"/>
    <property type="match status" value="1"/>
</dbReference>
<keyword evidence="10" id="KW-0808">Transferase</keyword>
<reference evidence="39 40" key="1">
    <citation type="journal article" date="2010" name="Nature">
        <title>The sequence and de novo assembly of the giant panda genome.</title>
        <authorList>
            <person name="Li R."/>
            <person name="Fan W."/>
            <person name="Tian G."/>
            <person name="Zhu H."/>
            <person name="He L."/>
            <person name="Cai J."/>
            <person name="Huang Q."/>
            <person name="Cai Q."/>
            <person name="Li B."/>
            <person name="Bai Y."/>
            <person name="Zhang Z."/>
            <person name="Zhang Y."/>
            <person name="Wang W."/>
            <person name="Li J."/>
            <person name="Wei F."/>
            <person name="Li H."/>
            <person name="Jian M."/>
            <person name="Li J."/>
            <person name="Zhang Z."/>
            <person name="Nielsen R."/>
            <person name="Li D."/>
            <person name="Gu W."/>
            <person name="Yang Z."/>
            <person name="Xuan Z."/>
            <person name="Ryder O.A."/>
            <person name="Leung F.C."/>
            <person name="Zhou Y."/>
            <person name="Cao J."/>
            <person name="Sun X."/>
            <person name="Fu Y."/>
            <person name="Fang X."/>
            <person name="Guo X."/>
            <person name="Wang B."/>
            <person name="Hou R."/>
            <person name="Shen F."/>
            <person name="Mu B."/>
            <person name="Ni P."/>
            <person name="Lin R."/>
            <person name="Qian W."/>
            <person name="Wang G."/>
            <person name="Yu C."/>
            <person name="Nie W."/>
            <person name="Wang J."/>
            <person name="Wu Z."/>
            <person name="Liang H."/>
            <person name="Min J."/>
            <person name="Wu Q."/>
            <person name="Cheng S."/>
            <person name="Ruan J."/>
            <person name="Wang M."/>
            <person name="Shi Z."/>
            <person name="Wen M."/>
            <person name="Liu B."/>
            <person name="Ren X."/>
            <person name="Zheng H."/>
            <person name="Dong D."/>
            <person name="Cook K."/>
            <person name="Shan G."/>
            <person name="Zhang H."/>
            <person name="Kosiol C."/>
            <person name="Xie X."/>
            <person name="Lu Z."/>
            <person name="Zheng H."/>
            <person name="Li Y."/>
            <person name="Steiner C.C."/>
            <person name="Lam T.T."/>
            <person name="Lin S."/>
            <person name="Zhang Q."/>
            <person name="Li G."/>
            <person name="Tian J."/>
            <person name="Gong T."/>
            <person name="Liu H."/>
            <person name="Zhang D."/>
            <person name="Fang L."/>
            <person name="Ye C."/>
            <person name="Zhang J."/>
            <person name="Hu W."/>
            <person name="Xu A."/>
            <person name="Ren Y."/>
            <person name="Zhang G."/>
            <person name="Bruford M.W."/>
            <person name="Li Q."/>
            <person name="Ma L."/>
            <person name="Guo Y."/>
            <person name="An N."/>
            <person name="Hu Y."/>
            <person name="Zheng Y."/>
            <person name="Shi Y."/>
            <person name="Li Z."/>
            <person name="Liu Q."/>
            <person name="Chen Y."/>
            <person name="Zhao J."/>
            <person name="Qu N."/>
            <person name="Zhao S."/>
            <person name="Tian F."/>
            <person name="Wang X."/>
            <person name="Wang H."/>
            <person name="Xu L."/>
            <person name="Liu X."/>
            <person name="Vinar T."/>
            <person name="Wang Y."/>
            <person name="Lam T.W."/>
            <person name="Yiu S.M."/>
            <person name="Liu S."/>
            <person name="Zhang H."/>
            <person name="Li D."/>
            <person name="Huang Y."/>
            <person name="Wang X."/>
            <person name="Yang G."/>
            <person name="Jiang Z."/>
            <person name="Wang J."/>
            <person name="Qin N."/>
            <person name="Li L."/>
            <person name="Li J."/>
            <person name="Bolund L."/>
            <person name="Kristiansen K."/>
            <person name="Wong G.K."/>
            <person name="Olson M."/>
            <person name="Zhang X."/>
            <person name="Li S."/>
            <person name="Yang H."/>
            <person name="Wang J."/>
            <person name="Wang J."/>
        </authorList>
    </citation>
    <scope>NUCLEOTIDE SEQUENCE [LARGE SCALE GENOMIC DNA]</scope>
</reference>
<evidence type="ECO:0000256" key="12">
    <source>
        <dbReference type="ARBA" id="ARBA00022723"/>
    </source>
</evidence>
<keyword evidence="17" id="KW-0156">Chromatin regulator</keyword>
<dbReference type="FunFam" id="3.40.50.1220:FF:000029">
    <property type="entry name" value="NAD-dependent protein deacetylase sirtuin-6 isoform X2"/>
    <property type="match status" value="1"/>
</dbReference>
<keyword evidence="22" id="KW-0238">DNA-binding</keyword>
<dbReference type="InterPro" id="IPR050134">
    <property type="entry name" value="NAD-dep_sirtuin_deacylases"/>
</dbReference>
<evidence type="ECO:0000256" key="16">
    <source>
        <dbReference type="ARBA" id="ARBA00022843"/>
    </source>
</evidence>
<evidence type="ECO:0000256" key="20">
    <source>
        <dbReference type="ARBA" id="ARBA00022990"/>
    </source>
</evidence>
<dbReference type="GO" id="GO:0016779">
    <property type="term" value="F:nucleotidyltransferase activity"/>
    <property type="evidence" value="ECO:0007669"/>
    <property type="project" value="UniProtKB-KW"/>
</dbReference>
<keyword evidence="25" id="KW-0012">Acyltransferase</keyword>
<reference evidence="39" key="3">
    <citation type="submission" date="2025-09" db="UniProtKB">
        <authorList>
            <consortium name="Ensembl"/>
        </authorList>
    </citation>
    <scope>IDENTIFICATION</scope>
</reference>
<dbReference type="InterPro" id="IPR026590">
    <property type="entry name" value="Ssirtuin_cat_dom"/>
</dbReference>
<evidence type="ECO:0000256" key="9">
    <source>
        <dbReference type="ARBA" id="ARBA00022676"/>
    </source>
</evidence>
<sequence length="604" mass="66224">MRGPQFTHLQEEERGRRVLVPLILEVTGELSRRRLPLFLATHQHLEGRGFSLPAVEMAPEASDKAHAPRGRGREGWVERDSSSPLPSRPVSGGSGLNKRNFIVPVGAVRMSVNYAAGLSPYADKGKCGLPEIFDPPEELERKVWELAQLVWQSSNVVFHTGAGISTASGIPDFRGPHGVWTMEERGLAPKFDTTFESARPTQTHMALVQLERVGLLRFLVSQNVDGLHVRSGFPRDKLAELHGNMFVEECVKCKTQYVRDTVVGSMGLKATGRLCTVAKARGLRACRGELRDTILDWEDALPDRDLTLADEASRNADLSITLGTSLQIRPSGNLPLATKRRGGRLVIVNLQPTKHDRHADLRIHGYVDEVMTRLMKHLGLEIPAWDGPRVLERALPPLPRPPAPKLEPKEEAPTQLNGPAPASPKPEPSSEPCTQHNGSGPASPKRERLDSPALHRPPKRLWGPLVWAWGGTFSPWTLTLDLTPQALAGWLAGWPAGPAPDSGPLTQDVLGRCGRALPSSQQQELTLCPGPSHSPSPTSPKLPSQSLQKVRGGRVTFRGQTLWWHRPSGFALPLGLEGGRGVSTWLPPDFQRSLQCNKSRHSCI</sequence>
<feature type="binding site" evidence="36">
    <location>
        <position position="275"/>
    </location>
    <ligand>
        <name>Zn(2+)</name>
        <dbReference type="ChEBI" id="CHEBI:29105"/>
    </ligand>
</feature>
<dbReference type="FunFam" id="3.40.50.1220:FF:000038">
    <property type="entry name" value="NAD-dependent protein deacetylase sirtuin-6 isoform X2"/>
    <property type="match status" value="1"/>
</dbReference>
<feature type="active site" description="Proton acceptor" evidence="36">
    <location>
        <position position="242"/>
    </location>
</feature>
<dbReference type="GO" id="GO:0003714">
    <property type="term" value="F:transcription corepressor activity"/>
    <property type="evidence" value="ECO:0007669"/>
    <property type="project" value="TreeGrafter"/>
</dbReference>
<dbReference type="GO" id="GO:0006281">
    <property type="term" value="P:DNA repair"/>
    <property type="evidence" value="ECO:0007669"/>
    <property type="project" value="UniProtKB-KW"/>
</dbReference>
<dbReference type="InterPro" id="IPR029035">
    <property type="entry name" value="DHS-like_NAD/FAD-binding_dom"/>
</dbReference>
<keyword evidence="24" id="KW-0539">Nucleus</keyword>
<evidence type="ECO:0000256" key="11">
    <source>
        <dbReference type="ARBA" id="ARBA00022695"/>
    </source>
</evidence>
<evidence type="ECO:0000256" key="28">
    <source>
        <dbReference type="ARBA" id="ARBA00048905"/>
    </source>
</evidence>
<evidence type="ECO:0000256" key="18">
    <source>
        <dbReference type="ARBA" id="ARBA00022884"/>
    </source>
</evidence>
<dbReference type="GO" id="GO:0046872">
    <property type="term" value="F:metal ion binding"/>
    <property type="evidence" value="ECO:0007669"/>
    <property type="project" value="UniProtKB-KW"/>
</dbReference>
<dbReference type="Pfam" id="PF02146">
    <property type="entry name" value="SIR2"/>
    <property type="match status" value="1"/>
</dbReference>
<comment type="catalytic activity">
    <reaction evidence="28">
        <text>N(6)-tetradecanoyl-L-lysyl-[protein] + NAD(+) + H2O = 2''-O-tetradecanoyl-ADP-D-ribose + nicotinamide + L-lysyl-[protein]</text>
        <dbReference type="Rhea" id="RHEA:70567"/>
        <dbReference type="Rhea" id="RHEA-COMP:9752"/>
        <dbReference type="Rhea" id="RHEA-COMP:15437"/>
        <dbReference type="ChEBI" id="CHEBI:15377"/>
        <dbReference type="ChEBI" id="CHEBI:17154"/>
        <dbReference type="ChEBI" id="CHEBI:29969"/>
        <dbReference type="ChEBI" id="CHEBI:57540"/>
        <dbReference type="ChEBI" id="CHEBI:141129"/>
        <dbReference type="ChEBI" id="CHEBI:189674"/>
    </reaction>
    <physiologicalReaction direction="left-to-right" evidence="28">
        <dbReference type="Rhea" id="RHEA:70568"/>
    </physiologicalReaction>
</comment>
<feature type="binding site" evidence="36">
    <location>
        <position position="253"/>
    </location>
    <ligand>
        <name>Zn(2+)</name>
        <dbReference type="ChEBI" id="CHEBI:29105"/>
    </ligand>
</feature>
<dbReference type="PANTHER" id="PTHR11085">
    <property type="entry name" value="NAD-DEPENDENT PROTEIN DEACYLASE SIRTUIN-5, MITOCHONDRIAL-RELATED"/>
    <property type="match status" value="1"/>
</dbReference>
<evidence type="ECO:0000256" key="32">
    <source>
        <dbReference type="ARBA" id="ARBA00066285"/>
    </source>
</evidence>
<dbReference type="FunFam" id="2.20.28.200:FF:000001">
    <property type="entry name" value="NAD-dependent protein deacetylase sirtuin-6"/>
    <property type="match status" value="1"/>
</dbReference>
<dbReference type="GO" id="GO:0005783">
    <property type="term" value="C:endoplasmic reticulum"/>
    <property type="evidence" value="ECO:0007669"/>
    <property type="project" value="UniProtKB-SubCell"/>
</dbReference>
<evidence type="ECO:0000313" key="39">
    <source>
        <dbReference type="Ensembl" id="ENSAMEP00000002298.2"/>
    </source>
</evidence>
<evidence type="ECO:0000256" key="36">
    <source>
        <dbReference type="PROSITE-ProRule" id="PRU00236"/>
    </source>
</evidence>
<protein>
    <recommendedName>
        <fullName evidence="33">NAD-dependent protein deacylase sirtuin-6</fullName>
        <ecNumber evidence="4">2.3.1.286</ecNumber>
    </recommendedName>
    <alternativeName>
        <fullName evidence="35">NAD-dependent protein deacetylase sirtuin-6</fullName>
    </alternativeName>
    <alternativeName>
        <fullName evidence="34">Protein mono-ADP-ribosyltransferase sirtuin-6</fullName>
    </alternativeName>
</protein>
<evidence type="ECO:0000256" key="8">
    <source>
        <dbReference type="ARBA" id="ARBA00022553"/>
    </source>
</evidence>
<comment type="subunit">
    <text evidence="32">Homodimer; binds to nucleosomes and DNA ends as a homodimer. Interacts with RELA; interferes with RELA binding to target DNA. Interacts with SMARCA5; promoting recruitment of SMARCA5/SNF2H to double-strand breaks (DSBs) sites. Interacts with the mTORC2 complex; preventing the ability of SIRT6 to deacetylate FOXO1. Interacts with the CLOCK-BMAL1 complex; recruited by the CLOCK-BMAL1 complex to regulate expression of clock-controlled genes. Interacts with CSNK2A2; preventing CSNK2A2 localization to the nucleus.</text>
</comment>
<dbReference type="GO" id="GO:0005634">
    <property type="term" value="C:nucleus"/>
    <property type="evidence" value="ECO:0007669"/>
    <property type="project" value="UniProtKB-SubCell"/>
</dbReference>
<dbReference type="AlphaFoldDB" id="G1L5Y6"/>
<evidence type="ECO:0000256" key="15">
    <source>
        <dbReference type="ARBA" id="ARBA00022833"/>
    </source>
</evidence>
<keyword evidence="6" id="KW-0217">Developmental protein</keyword>
<keyword evidence="5" id="KW-0158">Chromosome</keyword>
<dbReference type="EC" id="2.3.1.286" evidence="4"/>
<evidence type="ECO:0000256" key="10">
    <source>
        <dbReference type="ARBA" id="ARBA00022679"/>
    </source>
</evidence>
<dbReference type="InterPro" id="IPR003000">
    <property type="entry name" value="Sirtuin"/>
</dbReference>
<comment type="similarity">
    <text evidence="26">Belongs to the sirtuin family. Class IV subfamily.</text>
</comment>
<dbReference type="GO" id="GO:0046969">
    <property type="term" value="F:histone H3K9 deacetylase activity, NAD-dependent"/>
    <property type="evidence" value="ECO:0007669"/>
    <property type="project" value="TreeGrafter"/>
</dbReference>
<dbReference type="GO" id="GO:0003677">
    <property type="term" value="F:DNA binding"/>
    <property type="evidence" value="ECO:0007669"/>
    <property type="project" value="UniProtKB-KW"/>
</dbReference>
<keyword evidence="12 36" id="KW-0479">Metal-binding</keyword>
<keyword evidence="14" id="KW-0256">Endoplasmic reticulum</keyword>
<name>G1L5Y6_AILME</name>
<evidence type="ECO:0000256" key="30">
    <source>
        <dbReference type="ARBA" id="ARBA00050216"/>
    </source>
</evidence>
<dbReference type="GO" id="GO:0003723">
    <property type="term" value="F:RNA binding"/>
    <property type="evidence" value="ECO:0007669"/>
    <property type="project" value="UniProtKB-KW"/>
</dbReference>
<keyword evidence="7" id="KW-1017">Isopeptide bond</keyword>
<keyword evidence="23" id="KW-0234">DNA repair</keyword>
<evidence type="ECO:0000256" key="25">
    <source>
        <dbReference type="ARBA" id="ARBA00023315"/>
    </source>
</evidence>
<feature type="binding site" evidence="36">
    <location>
        <position position="286"/>
    </location>
    <ligand>
        <name>Zn(2+)</name>
        <dbReference type="ChEBI" id="CHEBI:29105"/>
    </ligand>
</feature>
<keyword evidence="16" id="KW-0832">Ubl conjugation</keyword>
<keyword evidence="9" id="KW-0328">Glycosyltransferase</keyword>
<reference evidence="39" key="2">
    <citation type="submission" date="2025-08" db="UniProtKB">
        <authorList>
            <consortium name="Ensembl"/>
        </authorList>
    </citation>
    <scope>IDENTIFICATION</scope>
</reference>
<evidence type="ECO:0000256" key="4">
    <source>
        <dbReference type="ARBA" id="ARBA00012928"/>
    </source>
</evidence>
<comment type="catalytic activity">
    <reaction evidence="31">
        <text>L-lysyl-[protein] + NAD(+) = N(6)-(ADP-D-ribosyl)-L-lysyl-[protein] + nicotinamide + H(+)</text>
        <dbReference type="Rhea" id="RHEA:58220"/>
        <dbReference type="Rhea" id="RHEA-COMP:9752"/>
        <dbReference type="Rhea" id="RHEA-COMP:15088"/>
        <dbReference type="ChEBI" id="CHEBI:15378"/>
        <dbReference type="ChEBI" id="CHEBI:17154"/>
        <dbReference type="ChEBI" id="CHEBI:29969"/>
        <dbReference type="ChEBI" id="CHEBI:57540"/>
        <dbReference type="ChEBI" id="CHEBI:142515"/>
    </reaction>
    <physiologicalReaction direction="left-to-right" evidence="31">
        <dbReference type="Rhea" id="RHEA:58221"/>
    </physiologicalReaction>
</comment>
<evidence type="ECO:0000256" key="1">
    <source>
        <dbReference type="ARBA" id="ARBA00004123"/>
    </source>
</evidence>
<evidence type="ECO:0000256" key="34">
    <source>
        <dbReference type="ARBA" id="ARBA00076455"/>
    </source>
</evidence>
<feature type="region of interest" description="Disordered" evidence="37">
    <location>
        <begin position="57"/>
        <end position="93"/>
    </location>
</feature>
<feature type="domain" description="Deacetylase sirtuin-type" evidence="38">
    <location>
        <begin position="136"/>
        <end position="381"/>
    </location>
</feature>
<evidence type="ECO:0000256" key="26">
    <source>
        <dbReference type="ARBA" id="ARBA00038170"/>
    </source>
</evidence>
<dbReference type="SUPFAM" id="SSF52467">
    <property type="entry name" value="DHS-like NAD/FAD-binding domain"/>
    <property type="match status" value="1"/>
</dbReference>
<dbReference type="Gene3D" id="3.40.50.1220">
    <property type="entry name" value="TPP-binding domain"/>
    <property type="match status" value="1"/>
</dbReference>
<comment type="catalytic activity">
    <reaction evidence="30">
        <text>L-arginyl-[protein] + NAD(+) = N(omega)-(ADP-D-ribosyl)-L-arginyl-[protein] + nicotinamide + H(+)</text>
        <dbReference type="Rhea" id="RHEA:19149"/>
        <dbReference type="Rhea" id="RHEA-COMP:10532"/>
        <dbReference type="Rhea" id="RHEA-COMP:15087"/>
        <dbReference type="ChEBI" id="CHEBI:15378"/>
        <dbReference type="ChEBI" id="CHEBI:17154"/>
        <dbReference type="ChEBI" id="CHEBI:29965"/>
        <dbReference type="ChEBI" id="CHEBI:57540"/>
        <dbReference type="ChEBI" id="CHEBI:142554"/>
    </reaction>
    <physiologicalReaction direction="left-to-right" evidence="30">
        <dbReference type="Rhea" id="RHEA:19150"/>
    </physiologicalReaction>
</comment>
<dbReference type="GeneTree" id="ENSGT00940000160088"/>
<evidence type="ECO:0000256" key="33">
    <source>
        <dbReference type="ARBA" id="ARBA00071352"/>
    </source>
</evidence>
<comment type="subcellular location">
    <subcellularLocation>
        <location evidence="3">Chromosome</location>
        <location evidence="3">Telomere</location>
    </subcellularLocation>
    <subcellularLocation>
        <location evidence="2">Endoplasmic reticulum</location>
    </subcellularLocation>
    <subcellularLocation>
        <location evidence="1">Nucleus</location>
    </subcellularLocation>
</comment>
<feature type="compositionally biased region" description="Basic and acidic residues" evidence="37">
    <location>
        <begin position="61"/>
        <end position="81"/>
    </location>
</feature>
<gene>
    <name evidence="39" type="primary">SIRT6</name>
</gene>
<dbReference type="Gene3D" id="2.20.28.200">
    <property type="match status" value="1"/>
</dbReference>
<evidence type="ECO:0000256" key="35">
    <source>
        <dbReference type="ARBA" id="ARBA00083163"/>
    </source>
</evidence>
<evidence type="ECO:0000256" key="6">
    <source>
        <dbReference type="ARBA" id="ARBA00022473"/>
    </source>
</evidence>
<organism evidence="39 40">
    <name type="scientific">Ailuropoda melanoleuca</name>
    <name type="common">Giant panda</name>
    <dbReference type="NCBI Taxonomy" id="9646"/>
    <lineage>
        <taxon>Eukaryota</taxon>
        <taxon>Metazoa</taxon>
        <taxon>Chordata</taxon>
        <taxon>Craniata</taxon>
        <taxon>Vertebrata</taxon>
        <taxon>Euteleostomi</taxon>
        <taxon>Mammalia</taxon>
        <taxon>Eutheria</taxon>
        <taxon>Laurasiatheria</taxon>
        <taxon>Carnivora</taxon>
        <taxon>Caniformia</taxon>
        <taxon>Ursidae</taxon>
        <taxon>Ailuropoda</taxon>
    </lineage>
</organism>
<keyword evidence="8" id="KW-0597">Phosphoprotein</keyword>
<dbReference type="Proteomes" id="UP000008912">
    <property type="component" value="Unassembled WGS sequence"/>
</dbReference>
<dbReference type="GO" id="GO:0016757">
    <property type="term" value="F:glycosyltransferase activity"/>
    <property type="evidence" value="ECO:0007669"/>
    <property type="project" value="UniProtKB-KW"/>
</dbReference>
<evidence type="ECO:0000256" key="17">
    <source>
        <dbReference type="ARBA" id="ARBA00022853"/>
    </source>
</evidence>